<keyword evidence="3" id="KW-1185">Reference proteome</keyword>
<reference evidence="2" key="2">
    <citation type="submission" date="2023-03" db="EMBL/GenBank/DDBJ databases">
        <authorList>
            <person name="Zhang Z."/>
        </authorList>
    </citation>
    <scope>NUCLEOTIDE SEQUENCE</scope>
    <source>
        <strain evidence="2">DSA</strain>
    </source>
</reference>
<accession>A0AAW7Z9U3</accession>
<protein>
    <submittedName>
        <fullName evidence="2">Uncharacterized protein</fullName>
    </submittedName>
</protein>
<evidence type="ECO:0000313" key="2">
    <source>
        <dbReference type="EMBL" id="MDO7786422.1"/>
    </source>
</evidence>
<comment type="caution">
    <text evidence="2">The sequence shown here is derived from an EMBL/GenBank/DDBJ whole genome shotgun (WGS) entry which is preliminary data.</text>
</comment>
<dbReference type="RefSeq" id="WP_304541440.1">
    <property type="nucleotide sequence ID" value="NZ_JARPTC010000005.1"/>
</dbReference>
<evidence type="ECO:0000313" key="3">
    <source>
        <dbReference type="Proteomes" id="UP001172911"/>
    </source>
</evidence>
<gene>
    <name evidence="2" type="ORF">P6N53_04205</name>
</gene>
<dbReference type="AlphaFoldDB" id="A0AAW7Z9U3"/>
<proteinExistence type="predicted"/>
<reference evidence="2" key="1">
    <citation type="journal article" date="2023" name="J. Hazard. Mater.">
        <title>Anaerobic biodegradation of pyrene and benzo[a]pyrene by a new sulfate-reducing Desulforamulus aquiferis strain DSA.</title>
        <authorList>
            <person name="Zhang Z."/>
            <person name="Sun J."/>
            <person name="Gong X."/>
            <person name="Wang C."/>
            <person name="Wang H."/>
        </authorList>
    </citation>
    <scope>NUCLEOTIDE SEQUENCE</scope>
    <source>
        <strain evidence="2">DSA</strain>
    </source>
</reference>
<organism evidence="2 3">
    <name type="scientific">Desulforamulus aquiferis</name>
    <dbReference type="NCBI Taxonomy" id="1397668"/>
    <lineage>
        <taxon>Bacteria</taxon>
        <taxon>Bacillati</taxon>
        <taxon>Bacillota</taxon>
        <taxon>Clostridia</taxon>
        <taxon>Eubacteriales</taxon>
        <taxon>Peptococcaceae</taxon>
        <taxon>Desulforamulus</taxon>
    </lineage>
</organism>
<feature type="transmembrane region" description="Helical" evidence="1">
    <location>
        <begin position="6"/>
        <end position="28"/>
    </location>
</feature>
<sequence length="62" mass="7351">MEESNFNGTMIAQLFNFLVMILLVVFVIKIITKAKRARVLEEDIDDIRKRLQEIENKLDKKQ</sequence>
<keyword evidence="1" id="KW-1133">Transmembrane helix</keyword>
<dbReference type="Proteomes" id="UP001172911">
    <property type="component" value="Unassembled WGS sequence"/>
</dbReference>
<keyword evidence="1" id="KW-0472">Membrane</keyword>
<name>A0AAW7Z9U3_9FIRM</name>
<keyword evidence="1" id="KW-0812">Transmembrane</keyword>
<dbReference type="EMBL" id="JARPTC010000005">
    <property type="protein sequence ID" value="MDO7786422.1"/>
    <property type="molecule type" value="Genomic_DNA"/>
</dbReference>
<evidence type="ECO:0000256" key="1">
    <source>
        <dbReference type="SAM" id="Phobius"/>
    </source>
</evidence>